<dbReference type="InterPro" id="IPR027266">
    <property type="entry name" value="TrmE/GcvT-like"/>
</dbReference>
<dbReference type="RefSeq" id="XP_052941898.1">
    <property type="nucleotide sequence ID" value="XM_053086347.1"/>
</dbReference>
<dbReference type="GO" id="GO:0016740">
    <property type="term" value="F:transferase activity"/>
    <property type="evidence" value="ECO:0007669"/>
    <property type="project" value="UniProtKB-KW"/>
</dbReference>
<dbReference type="NCBIfam" id="TIGR03317">
    <property type="entry name" value="ygfZ_signature"/>
    <property type="match status" value="1"/>
</dbReference>
<dbReference type="GeneID" id="77725548"/>
<evidence type="ECO:0000256" key="2">
    <source>
        <dbReference type="ARBA" id="ARBA00022946"/>
    </source>
</evidence>
<dbReference type="InterPro" id="IPR017703">
    <property type="entry name" value="YgfZ/GCV_T_CS"/>
</dbReference>
<comment type="caution">
    <text evidence="5">The sequence shown here is derived from an EMBL/GenBank/DDBJ whole genome shotgun (WGS) entry which is preliminary data.</text>
</comment>
<dbReference type="GO" id="GO:0005759">
    <property type="term" value="C:mitochondrial matrix"/>
    <property type="evidence" value="ECO:0007669"/>
    <property type="project" value="TreeGrafter"/>
</dbReference>
<evidence type="ECO:0000256" key="1">
    <source>
        <dbReference type="ARBA" id="ARBA00004173"/>
    </source>
</evidence>
<evidence type="ECO:0000313" key="5">
    <source>
        <dbReference type="EMBL" id="KAI9632121.1"/>
    </source>
</evidence>
<dbReference type="AlphaFoldDB" id="A0AA38H1Q4"/>
<keyword evidence="5" id="KW-0808">Transferase</keyword>
<gene>
    <name evidence="5" type="ORF">MKK02DRAFT_20987</name>
</gene>
<dbReference type="SUPFAM" id="SSF103025">
    <property type="entry name" value="Folate-binding domain"/>
    <property type="match status" value="1"/>
</dbReference>
<dbReference type="PANTHER" id="PTHR22602">
    <property type="entry name" value="TRANSFERASE CAF17, MITOCHONDRIAL-RELATED"/>
    <property type="match status" value="1"/>
</dbReference>
<organism evidence="5 6">
    <name type="scientific">Dioszegia hungarica</name>
    <dbReference type="NCBI Taxonomy" id="4972"/>
    <lineage>
        <taxon>Eukaryota</taxon>
        <taxon>Fungi</taxon>
        <taxon>Dikarya</taxon>
        <taxon>Basidiomycota</taxon>
        <taxon>Agaricomycotina</taxon>
        <taxon>Tremellomycetes</taxon>
        <taxon>Tremellales</taxon>
        <taxon>Bulleribasidiaceae</taxon>
        <taxon>Dioszegia</taxon>
    </lineage>
</organism>
<proteinExistence type="inferred from homology"/>
<dbReference type="Proteomes" id="UP001164286">
    <property type="component" value="Unassembled WGS sequence"/>
</dbReference>
<evidence type="ECO:0000256" key="4">
    <source>
        <dbReference type="ARBA" id="ARBA00093447"/>
    </source>
</evidence>
<protein>
    <submittedName>
        <fullName evidence="5">Transferase CAF17, mitochondrial</fullName>
    </submittedName>
</protein>
<keyword evidence="3" id="KW-0496">Mitochondrion</keyword>
<evidence type="ECO:0000313" key="6">
    <source>
        <dbReference type="Proteomes" id="UP001164286"/>
    </source>
</evidence>
<dbReference type="InterPro" id="IPR045179">
    <property type="entry name" value="YgfZ/GcvT"/>
</dbReference>
<dbReference type="EMBL" id="JAKWFO010000015">
    <property type="protein sequence ID" value="KAI9632121.1"/>
    <property type="molecule type" value="Genomic_DNA"/>
</dbReference>
<evidence type="ECO:0000256" key="3">
    <source>
        <dbReference type="ARBA" id="ARBA00023128"/>
    </source>
</evidence>
<comment type="subcellular location">
    <subcellularLocation>
        <location evidence="1">Mitochondrion</location>
    </subcellularLocation>
</comment>
<sequence length="386" mass="41775">MRPLTTCHRCRGLIAQSRQASSSAPAAQAARLSRKSVLEISGPDTQKFLKGLTCKDVEPIQGGYSGFLNASGRVLHDVFIFPVQPDRYLITHESPPNHPAPLQKYLQPFKLRSKVRFKDVSAEWDAWGMWGVEAGSKPERKWKAGSLGAAEASWSWPDGIADLGLRSQEVGCWDLRAGVDGLGQQILVPAGSEPLGTISSESDYHLNRMRLGIPEGPQELVSEAALPMESCMDVHGGVDFRKGCYVGQELTVRTYHTGATRKRILPISLFPLRSDSALPADLSPGEALTPGTFGEVTYHPPASSSTKKPKSAGKILSLHDTYGSVGLGLLRLEMVERTWWNQAPCASVDEWLNGGSARLTTVMSGTEYGVYVGKAEAYAASLGIDP</sequence>
<keyword evidence="2" id="KW-0809">Transit peptide</keyword>
<reference evidence="5" key="1">
    <citation type="journal article" date="2022" name="G3 (Bethesda)">
        <title>High quality genome of the basidiomycete yeast Dioszegia hungarica PDD-24b-2 isolated from cloud water.</title>
        <authorList>
            <person name="Jarrige D."/>
            <person name="Haridas S."/>
            <person name="Bleykasten-Grosshans C."/>
            <person name="Joly M."/>
            <person name="Nadalig T."/>
            <person name="Sancelme M."/>
            <person name="Vuilleumier S."/>
            <person name="Grigoriev I.V."/>
            <person name="Amato P."/>
            <person name="Bringel F."/>
        </authorList>
    </citation>
    <scope>NUCLEOTIDE SEQUENCE</scope>
    <source>
        <strain evidence="5">PDD-24b-2</strain>
    </source>
</reference>
<dbReference type="Gene3D" id="3.30.1360.120">
    <property type="entry name" value="Probable tRNA modification gtpase trme, domain 1"/>
    <property type="match status" value="1"/>
</dbReference>
<dbReference type="PANTHER" id="PTHR22602:SF0">
    <property type="entry name" value="TRANSFERASE CAF17, MITOCHONDRIAL-RELATED"/>
    <property type="match status" value="1"/>
</dbReference>
<keyword evidence="6" id="KW-1185">Reference proteome</keyword>
<name>A0AA38H1Q4_9TREE</name>
<dbReference type="GO" id="GO:0016226">
    <property type="term" value="P:iron-sulfur cluster assembly"/>
    <property type="evidence" value="ECO:0007669"/>
    <property type="project" value="TreeGrafter"/>
</dbReference>
<accession>A0AA38H1Q4</accession>
<comment type="similarity">
    <text evidence="4">Belongs to the GcvT family. CAF17/IBA57 subfamily.</text>
</comment>